<evidence type="ECO:0000313" key="4">
    <source>
        <dbReference type="EMBL" id="MBC5649774.1"/>
    </source>
</evidence>
<dbReference type="Proteomes" id="UP000652847">
    <property type="component" value="Unassembled WGS sequence"/>
</dbReference>
<keyword evidence="1" id="KW-0677">Repeat</keyword>
<evidence type="ECO:0000256" key="2">
    <source>
        <dbReference type="PROSITE-ProRule" id="PRU00591"/>
    </source>
</evidence>
<dbReference type="AlphaFoldDB" id="A0A8I0DMR7"/>
<gene>
    <name evidence="4" type="ORF">H8S54_01220</name>
</gene>
<feature type="signal peptide" evidence="3">
    <location>
        <begin position="1"/>
        <end position="28"/>
    </location>
</feature>
<name>A0A8I0DMR7_9FIRM</name>
<reference evidence="4 5" key="1">
    <citation type="submission" date="2020-08" db="EMBL/GenBank/DDBJ databases">
        <title>Genome public.</title>
        <authorList>
            <person name="Liu C."/>
            <person name="Sun Q."/>
        </authorList>
    </citation>
    <scope>NUCLEOTIDE SEQUENCE [LARGE SCALE GENOMIC DNA]</scope>
    <source>
        <strain evidence="4 5">BX17</strain>
    </source>
</reference>
<dbReference type="EMBL" id="JACOOT010000003">
    <property type="protein sequence ID" value="MBC5649774.1"/>
    <property type="molecule type" value="Genomic_DNA"/>
</dbReference>
<comment type="caution">
    <text evidence="4">The sequence shown here is derived from an EMBL/GenBank/DDBJ whole genome shotgun (WGS) entry which is preliminary data.</text>
</comment>
<dbReference type="Gene3D" id="3.90.1720.10">
    <property type="entry name" value="endopeptidase domain like (from Nostoc punctiforme)"/>
    <property type="match status" value="1"/>
</dbReference>
<dbReference type="Gene3D" id="2.10.270.10">
    <property type="entry name" value="Cholin Binding"/>
    <property type="match status" value="3"/>
</dbReference>
<protein>
    <submittedName>
        <fullName evidence="4">N-acetylmuramoyl-L-alanine amidase family protein</fullName>
    </submittedName>
</protein>
<evidence type="ECO:0000256" key="1">
    <source>
        <dbReference type="ARBA" id="ARBA00022737"/>
    </source>
</evidence>
<dbReference type="SUPFAM" id="SSF69360">
    <property type="entry name" value="Cell wall binding repeat"/>
    <property type="match status" value="2"/>
</dbReference>
<dbReference type="Pfam" id="PF01473">
    <property type="entry name" value="Choline_bind_1"/>
    <property type="match status" value="2"/>
</dbReference>
<dbReference type="Pfam" id="PF19127">
    <property type="entry name" value="Choline_bind_3"/>
    <property type="match status" value="2"/>
</dbReference>
<keyword evidence="3" id="KW-0732">Signal</keyword>
<organism evidence="4 5">
    <name type="scientific">Blautia segnis</name>
    <dbReference type="NCBI Taxonomy" id="2763030"/>
    <lineage>
        <taxon>Bacteria</taxon>
        <taxon>Bacillati</taxon>
        <taxon>Bacillota</taxon>
        <taxon>Clostridia</taxon>
        <taxon>Lachnospirales</taxon>
        <taxon>Lachnospiraceae</taxon>
        <taxon>Blautia</taxon>
    </lineage>
</organism>
<evidence type="ECO:0000313" key="5">
    <source>
        <dbReference type="Proteomes" id="UP000652847"/>
    </source>
</evidence>
<evidence type="ECO:0000256" key="3">
    <source>
        <dbReference type="SAM" id="SignalP"/>
    </source>
</evidence>
<sequence>MQSRIKKFRWWTLLLLVMVMAAGVTCRATSKDVQAATKTGFRKENGKTYYYDSNGQKHKGWLTLRGRKYYFNRNTGVQIKGWVNASQGRKRYFTSGSGAMVTGWLTNSKGQRRYFDPSTGYMKTKWLKLGNKTYYLYSKSGIAATGFVKDSKGNTRYFTKTGIMATGWLTSSSGAKRYFQANGVMAKGFKKLNNVTYYFYKGSGVMATGWVNNTSKGTKYYFNKSTGAMYTGVQTVDGKKYEFSSSGICLGEKKDDPSPSGNTGSKTIKNYLAGALKPVGKALYVWGGGWNDSTRKGLSSTMTDWYNKWLSNPSGYDYNNYRDLSVSNRAKGFDCSGFVGWSAYQVMQTKSGVGSGYTVVSGEIGSYYKSLGWGTVLNQAALSKAGWTLKPGDIGYNSGHTWIVIGQCSDKSVVIVHSTPQAGVQISGTTTPTGNYSSQAVALAKKYMAMYSGYNKFNYHTSSGNYIRNGNYLRWNSSTLSDPDGYLNKTADQILYDLFGK</sequence>
<dbReference type="PROSITE" id="PS51170">
    <property type="entry name" value="CW"/>
    <property type="match status" value="1"/>
</dbReference>
<keyword evidence="5" id="KW-1185">Reference proteome</keyword>
<feature type="chain" id="PRO_5039196616" evidence="3">
    <location>
        <begin position="29"/>
        <end position="501"/>
    </location>
</feature>
<proteinExistence type="predicted"/>
<feature type="repeat" description="Cell wall-binding" evidence="2">
    <location>
        <begin position="38"/>
        <end position="57"/>
    </location>
</feature>
<dbReference type="RefSeq" id="WP_117850767.1">
    <property type="nucleotide sequence ID" value="NZ_JACOOT010000003.1"/>
</dbReference>
<dbReference type="InterPro" id="IPR018337">
    <property type="entry name" value="Cell_wall/Cho-bd_repeat"/>
</dbReference>
<accession>A0A8I0DMR7</accession>